<evidence type="ECO:0000259" key="2">
    <source>
        <dbReference type="Pfam" id="PF01926"/>
    </source>
</evidence>
<dbReference type="Gene3D" id="3.40.50.300">
    <property type="entry name" value="P-loop containing nucleotide triphosphate hydrolases"/>
    <property type="match status" value="1"/>
</dbReference>
<dbReference type="AlphaFoldDB" id="A0A895YNJ0"/>
<keyword evidence="1" id="KW-0472">Membrane</keyword>
<dbReference type="InterPro" id="IPR005662">
    <property type="entry name" value="GTPase_Era-like"/>
</dbReference>
<sequence length="509" mass="54063">MLAIRINALDRFRRATSLHLPPDWLEPAQQVSVRASERLALSRLHTVVAIAGPTGSGKSTMFNALAGMTISPVGVRRPTTSGVYACVWGSPTDAAPVLDWVGVPPSKRFTRESPLDADDQAGLRGLVLLDLPDFDSIERDHAAEVERLLARVDLVIWVVDPQKYADQSLHEQQLPAMRTHQDVMVMALNQTDLLAADETEQVLADLRKLLVDGGLADVPALATSAVTGPAGLMELRSRLGRAVTAKRAALRRLSADLDEVVAGLADLVGPEVPAEIAPDRELIDGLAAAAGLPAITEAVAWSYRRRASAATAWPVPRTQPGPPVLAPPQQATQRAALSLAARAFAARAADQLPPPWPAAVTDAARSRLESLPAALAGAVAVTVAGHQTRTPWWWRLIGGAQWLAAGAAAVGLCWLLVGWVLRVVALPVTQPRIGLILLVGGLGLGLLLAAVSQPLIWWAARAAQSRVAADLRSVLAEVAREYLVSPAQEVRRAYTEARSALRTAAGERG</sequence>
<dbReference type="InterPro" id="IPR027417">
    <property type="entry name" value="P-loop_NTPase"/>
</dbReference>
<dbReference type="GO" id="GO:0019843">
    <property type="term" value="F:rRNA binding"/>
    <property type="evidence" value="ECO:0007669"/>
    <property type="project" value="TreeGrafter"/>
</dbReference>
<dbReference type="GO" id="GO:0000028">
    <property type="term" value="P:ribosomal small subunit assembly"/>
    <property type="evidence" value="ECO:0007669"/>
    <property type="project" value="TreeGrafter"/>
</dbReference>
<name>A0A895YNJ0_9ACTN</name>
<dbReference type="EMBL" id="CP070499">
    <property type="protein sequence ID" value="QSB17039.1"/>
    <property type="molecule type" value="Genomic_DNA"/>
</dbReference>
<feature type="transmembrane region" description="Helical" evidence="1">
    <location>
        <begin position="392"/>
        <end position="421"/>
    </location>
</feature>
<dbReference type="SUPFAM" id="SSF52540">
    <property type="entry name" value="P-loop containing nucleoside triphosphate hydrolases"/>
    <property type="match status" value="1"/>
</dbReference>
<keyword evidence="1" id="KW-0812">Transmembrane</keyword>
<reference evidence="3" key="1">
    <citation type="submission" date="2021-02" db="EMBL/GenBank/DDBJ databases">
        <title>Natrosporangium hydrolyticum gen. nov., sp. nov, a haloalkaliphilic actinobacterium from a soda solonchak soil.</title>
        <authorList>
            <person name="Sorokin D.Y."/>
            <person name="Khijniak T.V."/>
            <person name="Zakharycheva A.P."/>
            <person name="Boueva O.V."/>
            <person name="Ariskina E.V."/>
            <person name="Hahnke R.L."/>
            <person name="Bunk B."/>
            <person name="Sproer C."/>
            <person name="Schumann P."/>
            <person name="Evtushenko L.I."/>
            <person name="Kublanov I.V."/>
        </authorList>
    </citation>
    <scope>NUCLEOTIDE SEQUENCE</scope>
    <source>
        <strain evidence="3">DSM 106523</strain>
    </source>
</reference>
<evidence type="ECO:0000256" key="1">
    <source>
        <dbReference type="SAM" id="Phobius"/>
    </source>
</evidence>
<feature type="transmembrane region" description="Helical" evidence="1">
    <location>
        <begin position="433"/>
        <end position="460"/>
    </location>
</feature>
<dbReference type="GO" id="GO:0043024">
    <property type="term" value="F:ribosomal small subunit binding"/>
    <property type="evidence" value="ECO:0007669"/>
    <property type="project" value="TreeGrafter"/>
</dbReference>
<accession>A0A895YNJ0</accession>
<proteinExistence type="predicted"/>
<keyword evidence="1" id="KW-1133">Transmembrane helix</keyword>
<protein>
    <submittedName>
        <fullName evidence="3">50S ribosome-binding GTPase</fullName>
    </submittedName>
</protein>
<dbReference type="Proteomes" id="UP000662857">
    <property type="component" value="Chromosome"/>
</dbReference>
<dbReference type="Pfam" id="PF01926">
    <property type="entry name" value="MMR_HSR1"/>
    <property type="match status" value="1"/>
</dbReference>
<dbReference type="PANTHER" id="PTHR42698">
    <property type="entry name" value="GTPASE ERA"/>
    <property type="match status" value="1"/>
</dbReference>
<dbReference type="PANTHER" id="PTHR42698:SF1">
    <property type="entry name" value="GTPASE ERA, MITOCHONDRIAL"/>
    <property type="match status" value="1"/>
</dbReference>
<keyword evidence="4" id="KW-1185">Reference proteome</keyword>
<evidence type="ECO:0000313" key="4">
    <source>
        <dbReference type="Proteomes" id="UP000662857"/>
    </source>
</evidence>
<dbReference type="InterPro" id="IPR006073">
    <property type="entry name" value="GTP-bd"/>
</dbReference>
<feature type="domain" description="G" evidence="2">
    <location>
        <begin position="48"/>
        <end position="173"/>
    </location>
</feature>
<dbReference type="GO" id="GO:0005525">
    <property type="term" value="F:GTP binding"/>
    <property type="evidence" value="ECO:0007669"/>
    <property type="project" value="InterPro"/>
</dbReference>
<dbReference type="KEGG" id="nhy:JQS43_01105"/>
<gene>
    <name evidence="3" type="ORF">JQS43_01105</name>
</gene>
<dbReference type="GO" id="GO:0005829">
    <property type="term" value="C:cytosol"/>
    <property type="evidence" value="ECO:0007669"/>
    <property type="project" value="TreeGrafter"/>
</dbReference>
<evidence type="ECO:0000313" key="3">
    <source>
        <dbReference type="EMBL" id="QSB17039.1"/>
    </source>
</evidence>
<organism evidence="3 4">
    <name type="scientific">Natronosporangium hydrolyticum</name>
    <dbReference type="NCBI Taxonomy" id="2811111"/>
    <lineage>
        <taxon>Bacteria</taxon>
        <taxon>Bacillati</taxon>
        <taxon>Actinomycetota</taxon>
        <taxon>Actinomycetes</taxon>
        <taxon>Micromonosporales</taxon>
        <taxon>Micromonosporaceae</taxon>
        <taxon>Natronosporangium</taxon>
    </lineage>
</organism>